<dbReference type="SUPFAM" id="SSF56176">
    <property type="entry name" value="FAD-binding/transporter-associated domain-like"/>
    <property type="match status" value="1"/>
</dbReference>
<dbReference type="OrthoDB" id="415825at2759"/>
<dbReference type="STRING" id="44941.A0A397VNB6"/>
<proteinExistence type="inferred from homology"/>
<dbReference type="InterPro" id="IPR006094">
    <property type="entry name" value="Oxid_FAD_bind_N"/>
</dbReference>
<evidence type="ECO:0000256" key="1">
    <source>
        <dbReference type="ARBA" id="ARBA00005466"/>
    </source>
</evidence>
<gene>
    <name evidence="4" type="ORF">C2G38_1911194</name>
</gene>
<dbReference type="InterPro" id="IPR016169">
    <property type="entry name" value="FAD-bd_PCMH_sub2"/>
</dbReference>
<feature type="domain" description="FAD-binding PCMH-type" evidence="3">
    <location>
        <begin position="4"/>
        <end position="159"/>
    </location>
</feature>
<evidence type="ECO:0000313" key="4">
    <source>
        <dbReference type="EMBL" id="RIB23291.1"/>
    </source>
</evidence>
<dbReference type="GO" id="GO:0071949">
    <property type="term" value="F:FAD binding"/>
    <property type="evidence" value="ECO:0007669"/>
    <property type="project" value="InterPro"/>
</dbReference>
<organism evidence="4 5">
    <name type="scientific">Gigaspora rosea</name>
    <dbReference type="NCBI Taxonomy" id="44941"/>
    <lineage>
        <taxon>Eukaryota</taxon>
        <taxon>Fungi</taxon>
        <taxon>Fungi incertae sedis</taxon>
        <taxon>Mucoromycota</taxon>
        <taxon>Glomeromycotina</taxon>
        <taxon>Glomeromycetes</taxon>
        <taxon>Diversisporales</taxon>
        <taxon>Gigasporaceae</taxon>
        <taxon>Gigaspora</taxon>
    </lineage>
</organism>
<dbReference type="PROSITE" id="PS51387">
    <property type="entry name" value="FAD_PCMH"/>
    <property type="match status" value="1"/>
</dbReference>
<comment type="similarity">
    <text evidence="1">Belongs to the oxygen-dependent FAD-linked oxidoreductase family.</text>
</comment>
<protein>
    <recommendedName>
        <fullName evidence="3">FAD-binding PCMH-type domain-containing protein</fullName>
    </recommendedName>
</protein>
<sequence length="159" mass="17453">NERVIRFPVAFVHPIDVLDIQNTIKCAIKLKYPIVARSGGHSFEGYGLGDKDCYLVIDLVNLNKITINITSQTAVIGTGNVIDQLYYKVNQLGFAFPAGTCPYVGVGGLIMGGVSIIWKGLGYLNRKFELSSDNILDAQIVLANGTVVYNVKNYPELLW</sequence>
<evidence type="ECO:0000259" key="3">
    <source>
        <dbReference type="PROSITE" id="PS51387"/>
    </source>
</evidence>
<feature type="non-terminal residue" evidence="4">
    <location>
        <position position="1"/>
    </location>
</feature>
<evidence type="ECO:0000313" key="5">
    <source>
        <dbReference type="Proteomes" id="UP000266673"/>
    </source>
</evidence>
<keyword evidence="5" id="KW-1185">Reference proteome</keyword>
<reference evidence="4 5" key="1">
    <citation type="submission" date="2018-06" db="EMBL/GenBank/DDBJ databases">
        <title>Comparative genomics reveals the genomic features of Rhizophagus irregularis, R. cerebriforme, R. diaphanum and Gigaspora rosea, and their symbiotic lifestyle signature.</title>
        <authorList>
            <person name="Morin E."/>
            <person name="San Clemente H."/>
            <person name="Chen E.C.H."/>
            <person name="De La Providencia I."/>
            <person name="Hainaut M."/>
            <person name="Kuo A."/>
            <person name="Kohler A."/>
            <person name="Murat C."/>
            <person name="Tang N."/>
            <person name="Roy S."/>
            <person name="Loubradou J."/>
            <person name="Henrissat B."/>
            <person name="Grigoriev I.V."/>
            <person name="Corradi N."/>
            <person name="Roux C."/>
            <person name="Martin F.M."/>
        </authorList>
    </citation>
    <scope>NUCLEOTIDE SEQUENCE [LARGE SCALE GENOMIC DNA]</scope>
    <source>
        <strain evidence="4 5">DAOM 194757</strain>
    </source>
</reference>
<dbReference type="InterPro" id="IPR036318">
    <property type="entry name" value="FAD-bd_PCMH-like_sf"/>
</dbReference>
<dbReference type="GO" id="GO:0016491">
    <property type="term" value="F:oxidoreductase activity"/>
    <property type="evidence" value="ECO:0007669"/>
    <property type="project" value="UniProtKB-KW"/>
</dbReference>
<comment type="caution">
    <text evidence="4">The sequence shown here is derived from an EMBL/GenBank/DDBJ whole genome shotgun (WGS) entry which is preliminary data.</text>
</comment>
<dbReference type="InterPro" id="IPR016166">
    <property type="entry name" value="FAD-bd_PCMH"/>
</dbReference>
<dbReference type="Pfam" id="PF01565">
    <property type="entry name" value="FAD_binding_4"/>
    <property type="match status" value="1"/>
</dbReference>
<feature type="non-terminal residue" evidence="4">
    <location>
        <position position="159"/>
    </location>
</feature>
<dbReference type="PROSITE" id="PS00862">
    <property type="entry name" value="OX2_COVAL_FAD"/>
    <property type="match status" value="1"/>
</dbReference>
<dbReference type="AlphaFoldDB" id="A0A397VNB6"/>
<dbReference type="Proteomes" id="UP000266673">
    <property type="component" value="Unassembled WGS sequence"/>
</dbReference>
<accession>A0A397VNB6</accession>
<dbReference type="Gene3D" id="3.30.465.10">
    <property type="match status" value="1"/>
</dbReference>
<keyword evidence="2" id="KW-0560">Oxidoreductase</keyword>
<dbReference type="EMBL" id="QKWP01000269">
    <property type="protein sequence ID" value="RIB23291.1"/>
    <property type="molecule type" value="Genomic_DNA"/>
</dbReference>
<evidence type="ECO:0000256" key="2">
    <source>
        <dbReference type="ARBA" id="ARBA00023002"/>
    </source>
</evidence>
<dbReference type="InterPro" id="IPR006093">
    <property type="entry name" value="Oxy_OxRdtase_FAD_BS"/>
</dbReference>
<dbReference type="PANTHER" id="PTHR32448">
    <property type="entry name" value="OS08G0158400 PROTEIN"/>
    <property type="match status" value="1"/>
</dbReference>
<name>A0A397VNB6_9GLOM</name>